<reference evidence="2" key="1">
    <citation type="submission" date="2007-11" db="EMBL/GenBank/DDBJ databases">
        <authorList>
            <person name="Fulton L."/>
            <person name="Clifton S."/>
            <person name="Fulton B."/>
            <person name="Xu J."/>
            <person name="Minx P."/>
            <person name="Pepin K.H."/>
            <person name="Johnson M."/>
            <person name="Thiruvilangam P."/>
            <person name="Bhonagiri V."/>
            <person name="Nash W.E."/>
            <person name="Mardis E.R."/>
            <person name="Wilson R.K."/>
        </authorList>
    </citation>
    <scope>NUCLEOTIDE SEQUENCE [LARGE SCALE GENOMIC DNA]</scope>
    <source>
        <strain evidence="2">DSM 1402</strain>
    </source>
</reference>
<protein>
    <submittedName>
        <fullName evidence="2">DNA-binding helix-turn-helix protein</fullName>
    </submittedName>
</protein>
<gene>
    <name evidence="2" type="ORF">CLORAM_02966</name>
</gene>
<dbReference type="InterPro" id="IPR010982">
    <property type="entry name" value="Lambda_DNA-bd_dom_sf"/>
</dbReference>
<reference evidence="2" key="2">
    <citation type="submission" date="2014-06" db="EMBL/GenBank/DDBJ databases">
        <title>Draft genome sequence of Clostridium ramosum(DSM 1402).</title>
        <authorList>
            <person name="Sudarsanam P."/>
            <person name="Ley R."/>
            <person name="Guruge J."/>
            <person name="Turnbaugh P.J."/>
            <person name="Mahowald M."/>
            <person name="Liep D."/>
            <person name="Gordon J."/>
        </authorList>
    </citation>
    <scope>NUCLEOTIDE SEQUENCE</scope>
    <source>
        <strain evidence="2">DSM 1402</strain>
    </source>
</reference>
<dbReference type="Pfam" id="PF01381">
    <property type="entry name" value="HTH_3"/>
    <property type="match status" value="1"/>
</dbReference>
<dbReference type="eggNOG" id="COG1396">
    <property type="taxonomic scope" value="Bacteria"/>
</dbReference>
<dbReference type="RefSeq" id="WP_003539193.1">
    <property type="nucleotide sequence ID" value="NZ_CP036346.1"/>
</dbReference>
<comment type="caution">
    <text evidence="2">The sequence shown here is derived from an EMBL/GenBank/DDBJ whole genome shotgun (WGS) entry which is preliminary data.</text>
</comment>
<keyword evidence="1 2" id="KW-0238">DNA-binding</keyword>
<dbReference type="InterPro" id="IPR001387">
    <property type="entry name" value="Cro/C1-type_HTH"/>
</dbReference>
<evidence type="ECO:0000256" key="1">
    <source>
        <dbReference type="ARBA" id="ARBA00023125"/>
    </source>
</evidence>
<accession>B0N8N2</accession>
<dbReference type="PANTHER" id="PTHR46558">
    <property type="entry name" value="TRACRIPTIONAL REGULATORY PROTEIN-RELATED-RELATED"/>
    <property type="match status" value="1"/>
</dbReference>
<evidence type="ECO:0000313" key="2">
    <source>
        <dbReference type="EMBL" id="EDS18170.1"/>
    </source>
</evidence>
<dbReference type="PROSITE" id="PS50943">
    <property type="entry name" value="HTH_CROC1"/>
    <property type="match status" value="1"/>
</dbReference>
<dbReference type="PANTHER" id="PTHR46558:SF11">
    <property type="entry name" value="HTH-TYPE TRANSCRIPTIONAL REGULATOR XRE"/>
    <property type="match status" value="1"/>
</dbReference>
<dbReference type="GO" id="GO:0003677">
    <property type="term" value="F:DNA binding"/>
    <property type="evidence" value="ECO:0007669"/>
    <property type="project" value="UniProtKB-KW"/>
</dbReference>
<organism evidence="2 3">
    <name type="scientific">Thomasclavelia ramosa DSM 1402</name>
    <dbReference type="NCBI Taxonomy" id="445974"/>
    <lineage>
        <taxon>Bacteria</taxon>
        <taxon>Bacillati</taxon>
        <taxon>Bacillota</taxon>
        <taxon>Erysipelotrichia</taxon>
        <taxon>Erysipelotrichales</taxon>
        <taxon>Coprobacillaceae</taxon>
        <taxon>Thomasclavelia</taxon>
    </lineage>
</organism>
<keyword evidence="3" id="KW-1185">Reference proteome</keyword>
<name>B0N8N2_9FIRM</name>
<sequence length="129" mass="15153">MTIGERIKNLRLKNNYTLDEIADKLGTSRQTIFKYENNIVTNIPSDKIEKLALIFNVSPAYIMGWENSQLGDYEENVEYLKNQPELLELYKEILKNDQLAILFDKAKKLEPKDLEQILKIIDTFNKETR</sequence>
<dbReference type="EMBL" id="ABFX02000008">
    <property type="protein sequence ID" value="EDS18170.1"/>
    <property type="molecule type" value="Genomic_DNA"/>
</dbReference>
<proteinExistence type="predicted"/>
<dbReference type="Proteomes" id="UP000005798">
    <property type="component" value="Unassembled WGS sequence"/>
</dbReference>
<dbReference type="CDD" id="cd00093">
    <property type="entry name" value="HTH_XRE"/>
    <property type="match status" value="1"/>
</dbReference>
<dbReference type="AlphaFoldDB" id="B0N8N2"/>
<dbReference type="HOGENOM" id="CLU_066192_4_3_9"/>
<dbReference type="SMART" id="SM00530">
    <property type="entry name" value="HTH_XRE"/>
    <property type="match status" value="1"/>
</dbReference>
<dbReference type="Gene3D" id="1.10.260.40">
    <property type="entry name" value="lambda repressor-like DNA-binding domains"/>
    <property type="match status" value="1"/>
</dbReference>
<evidence type="ECO:0000313" key="3">
    <source>
        <dbReference type="Proteomes" id="UP000005798"/>
    </source>
</evidence>
<dbReference type="SUPFAM" id="SSF47413">
    <property type="entry name" value="lambda repressor-like DNA-binding domains"/>
    <property type="match status" value="1"/>
</dbReference>